<evidence type="ECO:0008006" key="3">
    <source>
        <dbReference type="Google" id="ProtNLM"/>
    </source>
</evidence>
<organism evidence="1 2">
    <name type="scientific">Trichophyton rubrum (strain ATCC MYA-4607 / CBS 118892)</name>
    <name type="common">Athlete's foot fungus</name>
    <dbReference type="NCBI Taxonomy" id="559305"/>
    <lineage>
        <taxon>Eukaryota</taxon>
        <taxon>Fungi</taxon>
        <taxon>Dikarya</taxon>
        <taxon>Ascomycota</taxon>
        <taxon>Pezizomycotina</taxon>
        <taxon>Eurotiomycetes</taxon>
        <taxon>Eurotiomycetidae</taxon>
        <taxon>Onygenales</taxon>
        <taxon>Arthrodermataceae</taxon>
        <taxon>Trichophyton</taxon>
    </lineage>
</organism>
<name>F2ST30_TRIRC</name>
<dbReference type="PANTHER" id="PTHR37845:SF1">
    <property type="entry name" value="SEQUENCE ORPHAN"/>
    <property type="match status" value="1"/>
</dbReference>
<dbReference type="RefSeq" id="XP_003233759.1">
    <property type="nucleotide sequence ID" value="XM_003233711.2"/>
</dbReference>
<dbReference type="PANTHER" id="PTHR37845">
    <property type="entry name" value="SEQUENCE ORPHAN"/>
    <property type="match status" value="1"/>
</dbReference>
<dbReference type="OMA" id="SCARHDT"/>
<dbReference type="eggNOG" id="ENOG502QWAD">
    <property type="taxonomic scope" value="Eukaryota"/>
</dbReference>
<dbReference type="VEuPathDB" id="FungiDB:TERG_05633"/>
<sequence length="251" mass="26739">MSREGVESKASSVTSVDGRQGFLEPRQLHVPETVLGGARRWNTGDLGSRLAVDMVSAATAGALICPMITIIDKSIIEKAAKGISIQSSLASSLKVMITKPHRFLTSTPFLLIYTLYSSTYLSANLIDTAVSTMEDKAYNNVSTGFMKFLTTALVNMSICVYKDSRFVKIFGTQGQGNKPLSASAKGLTAAGAVTPQIKAAAACLPQSAPKIPITSYGLFCFRDSITIFASFNLPPIVARYVPDAVASNQLL</sequence>
<dbReference type="Proteomes" id="UP000008864">
    <property type="component" value="Unassembled WGS sequence"/>
</dbReference>
<evidence type="ECO:0000313" key="1">
    <source>
        <dbReference type="EMBL" id="EGD89390.1"/>
    </source>
</evidence>
<dbReference type="GeneID" id="10372390"/>
<dbReference type="InParanoid" id="F2ST30"/>
<protein>
    <recommendedName>
        <fullName evidence="3">Sequence orphan</fullName>
    </recommendedName>
</protein>
<keyword evidence="2" id="KW-1185">Reference proteome</keyword>
<dbReference type="InterPro" id="IPR038781">
    <property type="entry name" value="C365.16-ike"/>
</dbReference>
<dbReference type="OrthoDB" id="275936at2759"/>
<dbReference type="GO" id="GO:0005739">
    <property type="term" value="C:mitochondrion"/>
    <property type="evidence" value="ECO:0007669"/>
    <property type="project" value="TreeGrafter"/>
</dbReference>
<gene>
    <name evidence="1" type="ORF">TERG_05633</name>
</gene>
<dbReference type="STRING" id="559305.F2ST30"/>
<proteinExistence type="predicted"/>
<dbReference type="EMBL" id="GG700653">
    <property type="protein sequence ID" value="EGD89390.1"/>
    <property type="molecule type" value="Genomic_DNA"/>
</dbReference>
<dbReference type="AlphaFoldDB" id="F2ST30"/>
<evidence type="ECO:0000313" key="2">
    <source>
        <dbReference type="Proteomes" id="UP000008864"/>
    </source>
</evidence>
<reference evidence="2" key="1">
    <citation type="journal article" date="2012" name="MBio">
        <title>Comparative genome analysis of Trichophyton rubrum and related dermatophytes reveals candidate genes involved in infection.</title>
        <authorList>
            <person name="Martinez D.A."/>
            <person name="Oliver B.G."/>
            <person name="Graeser Y."/>
            <person name="Goldberg J.M."/>
            <person name="Li W."/>
            <person name="Martinez-Rossi N.M."/>
            <person name="Monod M."/>
            <person name="Shelest E."/>
            <person name="Barton R.C."/>
            <person name="Birch E."/>
            <person name="Brakhage A.A."/>
            <person name="Chen Z."/>
            <person name="Gurr S.J."/>
            <person name="Heiman D."/>
            <person name="Heitman J."/>
            <person name="Kosti I."/>
            <person name="Rossi A."/>
            <person name="Saif S."/>
            <person name="Samalova M."/>
            <person name="Saunders C.W."/>
            <person name="Shea T."/>
            <person name="Summerbell R.C."/>
            <person name="Xu J."/>
            <person name="Young S."/>
            <person name="Zeng Q."/>
            <person name="Birren B.W."/>
            <person name="Cuomo C.A."/>
            <person name="White T.C."/>
        </authorList>
    </citation>
    <scope>NUCLEOTIDE SEQUENCE [LARGE SCALE GENOMIC DNA]</scope>
    <source>
        <strain evidence="2">ATCC MYA-4607 / CBS 118892</strain>
    </source>
</reference>
<accession>F2ST30</accession>
<dbReference type="HOGENOM" id="CLU_054095_2_1_1"/>